<evidence type="ECO:0000259" key="1">
    <source>
        <dbReference type="Pfam" id="PF07364"/>
    </source>
</evidence>
<dbReference type="AlphaFoldDB" id="A0A0F9ASF3"/>
<dbReference type="Pfam" id="PF07364">
    <property type="entry name" value="DUF1485"/>
    <property type="match status" value="1"/>
</dbReference>
<dbReference type="InterPro" id="IPR015995">
    <property type="entry name" value="MlrC_N"/>
</dbReference>
<feature type="non-terminal residue" evidence="2">
    <location>
        <position position="154"/>
    </location>
</feature>
<dbReference type="EMBL" id="LAZR01044478">
    <property type="protein sequence ID" value="KKL04552.1"/>
    <property type="molecule type" value="Genomic_DNA"/>
</dbReference>
<proteinExistence type="predicted"/>
<accession>A0A0F9ASF3</accession>
<protein>
    <recommendedName>
        <fullName evidence="1">Microcystin LR degradation protein MlrC N-terminal domain-containing protein</fullName>
    </recommendedName>
</protein>
<gene>
    <name evidence="2" type="ORF">LCGC14_2614910</name>
</gene>
<comment type="caution">
    <text evidence="2">The sequence shown here is derived from an EMBL/GenBank/DDBJ whole genome shotgun (WGS) entry which is preliminary data.</text>
</comment>
<feature type="domain" description="Microcystin LR degradation protein MlrC N-terminal" evidence="1">
    <location>
        <begin position="5"/>
        <end position="154"/>
    </location>
</feature>
<evidence type="ECO:0000313" key="2">
    <source>
        <dbReference type="EMBL" id="KKL04552.1"/>
    </source>
</evidence>
<name>A0A0F9ASF3_9ZZZZ</name>
<reference evidence="2" key="1">
    <citation type="journal article" date="2015" name="Nature">
        <title>Complex archaea that bridge the gap between prokaryotes and eukaryotes.</title>
        <authorList>
            <person name="Spang A."/>
            <person name="Saw J.H."/>
            <person name="Jorgensen S.L."/>
            <person name="Zaremba-Niedzwiedzka K."/>
            <person name="Martijn J."/>
            <person name="Lind A.E."/>
            <person name="van Eijk R."/>
            <person name="Schleper C."/>
            <person name="Guy L."/>
            <person name="Ettema T.J."/>
        </authorList>
    </citation>
    <scope>NUCLEOTIDE SEQUENCE</scope>
</reference>
<organism evidence="2">
    <name type="scientific">marine sediment metagenome</name>
    <dbReference type="NCBI Taxonomy" id="412755"/>
    <lineage>
        <taxon>unclassified sequences</taxon>
        <taxon>metagenomes</taxon>
        <taxon>ecological metagenomes</taxon>
    </lineage>
</organism>
<sequence length="154" mass="16553">MSGCRIALIRIMHESNSFSCIEAGLSHFTKVGGILVGDEILSHNDRRDEVTGFLRTIESSTENIEAVPFLSASGLAGGNVAPEAVRHLEEILRRALETSGPLDGVLVALHGSMSSADIPDLEGYFLEIIRQEKGPSIPIVCTLDSHAVVTQKMI</sequence>